<dbReference type="Gene3D" id="3.40.50.150">
    <property type="entry name" value="Vaccinia Virus protein VP39"/>
    <property type="match status" value="1"/>
</dbReference>
<keyword evidence="1 5" id="KW-0489">Methyltransferase</keyword>
<dbReference type="InterPro" id="IPR025714">
    <property type="entry name" value="Methyltranfer_dom"/>
</dbReference>
<evidence type="ECO:0000313" key="5">
    <source>
        <dbReference type="EMBL" id="PWJ90480.1"/>
    </source>
</evidence>
<dbReference type="EMBL" id="QGGH01000005">
    <property type="protein sequence ID" value="PWJ90480.1"/>
    <property type="molecule type" value="Genomic_DNA"/>
</dbReference>
<proteinExistence type="predicted"/>
<organism evidence="5 6">
    <name type="scientific">Rhizobium loti</name>
    <name type="common">Mesorhizobium loti</name>
    <dbReference type="NCBI Taxonomy" id="381"/>
    <lineage>
        <taxon>Bacteria</taxon>
        <taxon>Pseudomonadati</taxon>
        <taxon>Pseudomonadota</taxon>
        <taxon>Alphaproteobacteria</taxon>
        <taxon>Hyphomicrobiales</taxon>
        <taxon>Phyllobacteriaceae</taxon>
        <taxon>Mesorhizobium</taxon>
    </lineage>
</organism>
<dbReference type="PANTHER" id="PTHR43464:SF19">
    <property type="entry name" value="UBIQUINONE BIOSYNTHESIS O-METHYLTRANSFERASE, MITOCHONDRIAL"/>
    <property type="match status" value="1"/>
</dbReference>
<accession>A0A8E3B4H4</accession>
<dbReference type="GO" id="GO:0008168">
    <property type="term" value="F:methyltransferase activity"/>
    <property type="evidence" value="ECO:0007669"/>
    <property type="project" value="UniProtKB-KW"/>
</dbReference>
<dbReference type="InterPro" id="IPR029063">
    <property type="entry name" value="SAM-dependent_MTases_sf"/>
</dbReference>
<gene>
    <name evidence="5" type="ORF">C8D77_105375</name>
</gene>
<name>A0A8E3B4H4_RHILI</name>
<dbReference type="SUPFAM" id="SSF53335">
    <property type="entry name" value="S-adenosyl-L-methionine-dependent methyltransferases"/>
    <property type="match status" value="1"/>
</dbReference>
<evidence type="ECO:0000259" key="4">
    <source>
        <dbReference type="Pfam" id="PF13847"/>
    </source>
</evidence>
<sequence length="285" mass="31979">MKNLQPSIPPTEKKTKSELQAAVERLAPFHHAIDLPYGLSTYVPTASRQDRERTRMQNLIDHAWPSILSACGGSLAGKRVLDVACNCGGFSVHAARAGASYVLGIDIDPHYIEQANLVKEAVDLHNLDFQQLDLMELDPSKHGAFDLVLFFGILYHLENPVLSLKRISALASNVLAVDTTLMKVPIINRILDRWPMWHMRRVAGVDSAASNITTSRWRPEEFCQFSPNSRAVISLLEYSGFTDIERLKPTVTGLEKRYYNGRRATFIAIKNRGSYPGIRLAHRSR</sequence>
<dbReference type="AlphaFoldDB" id="A0A8E3B4H4"/>
<dbReference type="RefSeq" id="WP_109667574.1">
    <property type="nucleotide sequence ID" value="NZ_QGGH01000005.1"/>
</dbReference>
<feature type="domain" description="Methyltransferase" evidence="4">
    <location>
        <begin position="76"/>
        <end position="171"/>
    </location>
</feature>
<evidence type="ECO:0000256" key="3">
    <source>
        <dbReference type="ARBA" id="ARBA00022691"/>
    </source>
</evidence>
<dbReference type="CDD" id="cd02440">
    <property type="entry name" value="AdoMet_MTases"/>
    <property type="match status" value="1"/>
</dbReference>
<protein>
    <submittedName>
        <fullName evidence="5">Methyltransferase family protein</fullName>
    </submittedName>
</protein>
<evidence type="ECO:0000313" key="6">
    <source>
        <dbReference type="Proteomes" id="UP000245631"/>
    </source>
</evidence>
<keyword evidence="2 5" id="KW-0808">Transferase</keyword>
<comment type="caution">
    <text evidence="5">The sequence shown here is derived from an EMBL/GenBank/DDBJ whole genome shotgun (WGS) entry which is preliminary data.</text>
</comment>
<reference evidence="5 6" key="1">
    <citation type="submission" date="2018-05" db="EMBL/GenBank/DDBJ databases">
        <title>Genomic Encyclopedia of Type Strains, Phase IV (KMG-IV): sequencing the most valuable type-strain genomes for metagenomic binning, comparative biology and taxonomic classification.</title>
        <authorList>
            <person name="Goeker M."/>
        </authorList>
    </citation>
    <scope>NUCLEOTIDE SEQUENCE [LARGE SCALE GENOMIC DNA]</scope>
    <source>
        <strain evidence="5 6">DSM 2626</strain>
    </source>
</reference>
<evidence type="ECO:0000256" key="2">
    <source>
        <dbReference type="ARBA" id="ARBA00022679"/>
    </source>
</evidence>
<dbReference type="PANTHER" id="PTHR43464">
    <property type="entry name" value="METHYLTRANSFERASE"/>
    <property type="match status" value="1"/>
</dbReference>
<dbReference type="GO" id="GO:0032259">
    <property type="term" value="P:methylation"/>
    <property type="evidence" value="ECO:0007669"/>
    <property type="project" value="UniProtKB-KW"/>
</dbReference>
<dbReference type="Pfam" id="PF13847">
    <property type="entry name" value="Methyltransf_31"/>
    <property type="match status" value="1"/>
</dbReference>
<keyword evidence="3" id="KW-0949">S-adenosyl-L-methionine</keyword>
<dbReference type="Proteomes" id="UP000245631">
    <property type="component" value="Unassembled WGS sequence"/>
</dbReference>
<evidence type="ECO:0000256" key="1">
    <source>
        <dbReference type="ARBA" id="ARBA00022603"/>
    </source>
</evidence>
<dbReference type="GeneID" id="61053583"/>